<dbReference type="CTD" id="392307"/>
<name>A0A9F5IWC3_PYTBI</name>
<dbReference type="Pfam" id="PF14753">
    <property type="entry name" value="FAM221"/>
    <property type="match status" value="1"/>
</dbReference>
<organism evidence="2 3">
    <name type="scientific">Python bivittatus</name>
    <name type="common">Burmese python</name>
    <name type="synonym">Python molurus bivittatus</name>
    <dbReference type="NCBI Taxonomy" id="176946"/>
    <lineage>
        <taxon>Eukaryota</taxon>
        <taxon>Metazoa</taxon>
        <taxon>Chordata</taxon>
        <taxon>Craniata</taxon>
        <taxon>Vertebrata</taxon>
        <taxon>Euteleostomi</taxon>
        <taxon>Lepidosauria</taxon>
        <taxon>Squamata</taxon>
        <taxon>Bifurcata</taxon>
        <taxon>Unidentata</taxon>
        <taxon>Episquamata</taxon>
        <taxon>Toxicofera</taxon>
        <taxon>Serpentes</taxon>
        <taxon>Henophidia</taxon>
        <taxon>Pythonidae</taxon>
        <taxon>Python</taxon>
    </lineage>
</organism>
<dbReference type="AlphaFoldDB" id="A0A9F5IWC3"/>
<dbReference type="GeneID" id="112542998"/>
<dbReference type="PANTHER" id="PTHR31214:SF3">
    <property type="entry name" value="PROTEIN FAM221B"/>
    <property type="match status" value="1"/>
</dbReference>
<protein>
    <submittedName>
        <fullName evidence="3">Protein FAM221B</fullName>
    </submittedName>
</protein>
<evidence type="ECO:0000256" key="1">
    <source>
        <dbReference type="ARBA" id="ARBA00011026"/>
    </source>
</evidence>
<dbReference type="PANTHER" id="PTHR31214">
    <property type="entry name" value="PROTEIN FAM221A-RELATED"/>
    <property type="match status" value="1"/>
</dbReference>
<dbReference type="RefSeq" id="XP_025032815.1">
    <property type="nucleotide sequence ID" value="XM_025177047.1"/>
</dbReference>
<gene>
    <name evidence="3" type="primary">FAM221B</name>
</gene>
<accession>A0A9F5IWC3</accession>
<evidence type="ECO:0000313" key="2">
    <source>
        <dbReference type="Proteomes" id="UP000695026"/>
    </source>
</evidence>
<dbReference type="OMA" id="TVADCKC"/>
<keyword evidence="2" id="KW-1185">Reference proteome</keyword>
<dbReference type="Proteomes" id="UP000695026">
    <property type="component" value="Unplaced"/>
</dbReference>
<evidence type="ECO:0000313" key="3">
    <source>
        <dbReference type="RefSeq" id="XP_025032815.1"/>
    </source>
</evidence>
<reference evidence="3" key="1">
    <citation type="submission" date="2025-08" db="UniProtKB">
        <authorList>
            <consortium name="RefSeq"/>
        </authorList>
    </citation>
    <scope>IDENTIFICATION</scope>
    <source>
        <tissue evidence="3">Liver</tissue>
    </source>
</reference>
<comment type="similarity">
    <text evidence="1">Belongs to the FAM221 family.</text>
</comment>
<sequence>MGCLLRLGSSLTGYTVRAIVPAEKEELVSVARAMHREKFAKNVKELFHLEKEAALKSIQTGLYIGWRCPEYLWDCFRVGDESRCFCGHLLKLHQVYVEKRATVPCTVADCKCQGFVFIPSCPEEVGEFWLRRRTGFDVAAWRAKCRCKHTHEEHMPVGARGCCVRAA</sequence>
<dbReference type="OrthoDB" id="196393at2759"/>
<dbReference type="KEGG" id="pbi:112542998"/>
<proteinExistence type="inferred from homology"/>
<dbReference type="InterPro" id="IPR026755">
    <property type="entry name" value="Fam221a/b"/>
</dbReference>